<protein>
    <submittedName>
        <fullName evidence="5">Phospholipid methyltransferase</fullName>
    </submittedName>
</protein>
<evidence type="ECO:0000313" key="6">
    <source>
        <dbReference type="Proteomes" id="UP000231878"/>
    </source>
</evidence>
<keyword evidence="4" id="KW-0694">RNA-binding</keyword>
<keyword evidence="1 5" id="KW-0489">Methyltransferase</keyword>
<comment type="caution">
    <text evidence="5">The sequence shown here is derived from an EMBL/GenBank/DDBJ whole genome shotgun (WGS) entry which is preliminary data.</text>
</comment>
<evidence type="ECO:0000313" key="5">
    <source>
        <dbReference type="EMBL" id="PJO65647.1"/>
    </source>
</evidence>
<dbReference type="CDD" id="cd02440">
    <property type="entry name" value="AdoMet_MTases"/>
    <property type="match status" value="1"/>
</dbReference>
<dbReference type="SUPFAM" id="SSF53335">
    <property type="entry name" value="S-adenosyl-L-methionine-dependent methyltransferases"/>
    <property type="match status" value="1"/>
</dbReference>
<dbReference type="GO" id="GO:0003723">
    <property type="term" value="F:RNA binding"/>
    <property type="evidence" value="ECO:0007669"/>
    <property type="project" value="UniProtKB-KW"/>
</dbReference>
<dbReference type="InterPro" id="IPR020596">
    <property type="entry name" value="rRNA_Ade_Mease_Trfase_CS"/>
</dbReference>
<dbReference type="InterPro" id="IPR001737">
    <property type="entry name" value="KsgA/Erm"/>
</dbReference>
<evidence type="ECO:0000256" key="3">
    <source>
        <dbReference type="ARBA" id="ARBA00022691"/>
    </source>
</evidence>
<name>A0AAX0UBW0_BURPE</name>
<dbReference type="Gene3D" id="3.40.50.150">
    <property type="entry name" value="Vaccinia Virus protein VP39"/>
    <property type="match status" value="1"/>
</dbReference>
<dbReference type="AlphaFoldDB" id="A0AAX0UBW0"/>
<dbReference type="EMBL" id="PHRB01000012">
    <property type="protein sequence ID" value="PJO65647.1"/>
    <property type="molecule type" value="Genomic_DNA"/>
</dbReference>
<keyword evidence="2" id="KW-0808">Transferase</keyword>
<dbReference type="Pfam" id="PF00398">
    <property type="entry name" value="RrnaAD"/>
    <property type="match status" value="1"/>
</dbReference>
<proteinExistence type="predicted"/>
<dbReference type="InterPro" id="IPR029063">
    <property type="entry name" value="SAM-dependent_MTases_sf"/>
</dbReference>
<evidence type="ECO:0000256" key="4">
    <source>
        <dbReference type="ARBA" id="ARBA00022884"/>
    </source>
</evidence>
<reference evidence="5 6" key="1">
    <citation type="submission" date="2017-11" db="EMBL/GenBank/DDBJ databases">
        <title>Molecular characterization of Burkholderia pseudomallei and closely related isolates from Vietnam.</title>
        <authorList>
            <person name="Ustinov D.V."/>
            <person name="Antonov A.S."/>
            <person name="Avdusheva E.F."/>
            <person name="Shpak I.M."/>
            <person name="Zakharova I.B."/>
            <person name="Thi L.A."/>
            <person name="Teteryatnikova N."/>
            <person name="Lopasteyskaya Y.A."/>
            <person name="Kuzyutina J.A."/>
            <person name="Ngo T.N."/>
            <person name="Victorov D.V."/>
        </authorList>
    </citation>
    <scope>NUCLEOTIDE SEQUENCE [LARGE SCALE GENOMIC DNA]</scope>
    <source>
        <strain evidence="5 6">V1512</strain>
    </source>
</reference>
<dbReference type="GO" id="GO:0000179">
    <property type="term" value="F:rRNA (adenine-N6,N6-)-dimethyltransferase activity"/>
    <property type="evidence" value="ECO:0007669"/>
    <property type="project" value="InterPro"/>
</dbReference>
<sequence>MPGTACRSIPQERNMRIHELALFLRAWLRNPRQVGALAPSGPALAALMTAQIPGESARVIELGAGTGVFTRELLSRGVAADRLVLVEADPAFAATLRRRFPALRVMNIDAAELGITHGLFGDARASTVVSGLPLVAMPVEQAIAIVHGAFAMHLGPGGAFYQFTYLPRCPIPVRRLAAIGIRAERIGIAWANMPPAAVYRLQRCADFSGSPSSLGRPWPSARPPSTAA</sequence>
<gene>
    <name evidence="5" type="ORF">CWD88_14530</name>
</gene>
<accession>A0AAX0UBW0</accession>
<dbReference type="PROSITE" id="PS01131">
    <property type="entry name" value="RRNA_A_DIMETH"/>
    <property type="match status" value="1"/>
</dbReference>
<dbReference type="Proteomes" id="UP000231878">
    <property type="component" value="Unassembled WGS sequence"/>
</dbReference>
<evidence type="ECO:0000256" key="1">
    <source>
        <dbReference type="ARBA" id="ARBA00022603"/>
    </source>
</evidence>
<evidence type="ECO:0000256" key="2">
    <source>
        <dbReference type="ARBA" id="ARBA00022679"/>
    </source>
</evidence>
<organism evidence="5 6">
    <name type="scientific">Burkholderia pseudomallei</name>
    <name type="common">Pseudomonas pseudomallei</name>
    <dbReference type="NCBI Taxonomy" id="28450"/>
    <lineage>
        <taxon>Bacteria</taxon>
        <taxon>Pseudomonadati</taxon>
        <taxon>Pseudomonadota</taxon>
        <taxon>Betaproteobacteria</taxon>
        <taxon>Burkholderiales</taxon>
        <taxon>Burkholderiaceae</taxon>
        <taxon>Burkholderia</taxon>
        <taxon>pseudomallei group</taxon>
    </lineage>
</organism>
<keyword evidence="3" id="KW-0949">S-adenosyl-L-methionine</keyword>